<name>W8S3U5_9RHOB</name>
<dbReference type="STRING" id="1294273.roselon_02564"/>
<dbReference type="KEGG" id="red:roselon_02564"/>
<accession>W8S3U5</accession>
<gene>
    <name evidence="1" type="ORF">roselon_02564</name>
</gene>
<dbReference type="HOGENOM" id="CLU_1843641_0_0_5"/>
<dbReference type="RefSeq" id="WP_025312617.1">
    <property type="nucleotide sequence ID" value="NZ_CP004372.1"/>
</dbReference>
<evidence type="ECO:0000313" key="1">
    <source>
        <dbReference type="EMBL" id="AHM04882.1"/>
    </source>
</evidence>
<proteinExistence type="predicted"/>
<dbReference type="EMBL" id="CP004372">
    <property type="protein sequence ID" value="AHM04882.1"/>
    <property type="molecule type" value="Genomic_DNA"/>
</dbReference>
<evidence type="ECO:0000313" key="2">
    <source>
        <dbReference type="Proteomes" id="UP000019593"/>
    </source>
</evidence>
<dbReference type="eggNOG" id="ENOG503323Z">
    <property type="taxonomic scope" value="Bacteria"/>
</dbReference>
<sequence length="137" mass="14871">MPLDMLLTLVIGGIAGIALLLHLFGHSAALRLDADDARRQWTRQFPDIPPSDVHLSQDRAAALIETPHGPGLVWAMGADATAHRLIGASLTETRDGLRIDVHDFAAPGLRVRLAPEARETWARLIVTQPEPKDARPA</sequence>
<reference evidence="1 2" key="1">
    <citation type="submission" date="2013-03" db="EMBL/GenBank/DDBJ databases">
        <authorList>
            <person name="Fiebig A."/>
            <person name="Goeker M."/>
            <person name="Klenk H.-P.P."/>
        </authorList>
    </citation>
    <scope>NUCLEOTIDE SEQUENCE [LARGE SCALE GENOMIC DNA]</scope>
    <source>
        <strain evidence="2">DSM 19469</strain>
    </source>
</reference>
<dbReference type="AlphaFoldDB" id="W8S3U5"/>
<organism evidence="1 2">
    <name type="scientific">Roseicyclus elongatus DSM 19469</name>
    <dbReference type="NCBI Taxonomy" id="1294273"/>
    <lineage>
        <taxon>Bacteria</taxon>
        <taxon>Pseudomonadati</taxon>
        <taxon>Pseudomonadota</taxon>
        <taxon>Alphaproteobacteria</taxon>
        <taxon>Rhodobacterales</taxon>
        <taxon>Roseobacteraceae</taxon>
        <taxon>Roseicyclus</taxon>
    </lineage>
</organism>
<protein>
    <submittedName>
        <fullName evidence="1">Uncharacterized protein</fullName>
    </submittedName>
</protein>
<dbReference type="Proteomes" id="UP000019593">
    <property type="component" value="Chromosome"/>
</dbReference>
<keyword evidence="2" id="KW-1185">Reference proteome</keyword>